<dbReference type="STRING" id="1834516.BL253_30190"/>
<feature type="transmembrane region" description="Helical" evidence="2">
    <location>
        <begin position="48"/>
        <end position="68"/>
    </location>
</feature>
<dbReference type="AlphaFoldDB" id="A0A1V2I2N6"/>
<dbReference type="InterPro" id="IPR015943">
    <property type="entry name" value="WD40/YVTN_repeat-like_dom_sf"/>
</dbReference>
<sequence>MSITEDRLRDALTARAEPITGDQLTLKAGRPAPPAADGPASASRRPRWLLPAVAAAVVLLLVASAAVLPRLVGGRSTQAPAHTFNATPTTTPAAAPSASMPAGPRAQGTIGIPTLPALVPASDLPPSTARYLVRLDGAAKPSLVVVDATTSAVSAKHALPTGGRPATVAASPDPLTFYVATTDPFLYRLTLDAAGRVRSLTRLDFRFPAGADESWLAVSPDGRDIAVPMRLQPAAPSTRTAAVMGIDVVRIADGQVEKSFTNSYPGYMTDLSWAADGRQLAYQVDGILQPPRPVPPASPPTAHAGVWILDVSGAGDLFARSRQVVNGQLAVGNSVIRPILRPDGRSLYAIGASLPVKRSSEFPHMPHQTWLLEMSAPSGGGMTRVIFGVLSDPGTAGAGPVLHELALDPAGRQVIMIEDSDLGHAYRVDVATGKGAHLAIDAVPGNQRGKNLFAW</sequence>
<dbReference type="SUPFAM" id="SSF50969">
    <property type="entry name" value="YVTN repeat-like/Quinoprotein amine dehydrogenase"/>
    <property type="match status" value="1"/>
</dbReference>
<organism evidence="3 4">
    <name type="scientific">Pseudofrankia asymbiotica</name>
    <dbReference type="NCBI Taxonomy" id="1834516"/>
    <lineage>
        <taxon>Bacteria</taxon>
        <taxon>Bacillati</taxon>
        <taxon>Actinomycetota</taxon>
        <taxon>Actinomycetes</taxon>
        <taxon>Frankiales</taxon>
        <taxon>Frankiaceae</taxon>
        <taxon>Pseudofrankia</taxon>
    </lineage>
</organism>
<evidence type="ECO:0000313" key="4">
    <source>
        <dbReference type="Proteomes" id="UP000188929"/>
    </source>
</evidence>
<reference evidence="4" key="1">
    <citation type="submission" date="2016-10" db="EMBL/GenBank/DDBJ databases">
        <title>Frankia sp. NRRL B-16386 Genome sequencing.</title>
        <authorList>
            <person name="Ghodhbane-Gtari F."/>
            <person name="Swanson E."/>
            <person name="Gueddou A."/>
            <person name="Hezbri K."/>
            <person name="Ktari K."/>
            <person name="Nouioui I."/>
            <person name="Morris K."/>
            <person name="Simpson S."/>
            <person name="Abebe-Akele F."/>
            <person name="Thomas K."/>
            <person name="Gtari M."/>
            <person name="Tisa L.S."/>
        </authorList>
    </citation>
    <scope>NUCLEOTIDE SEQUENCE [LARGE SCALE GENOMIC DNA]</scope>
    <source>
        <strain evidence="4">NRRL B-16386</strain>
    </source>
</reference>
<dbReference type="OrthoDB" id="3468798at2"/>
<evidence type="ECO:0000256" key="2">
    <source>
        <dbReference type="SAM" id="Phobius"/>
    </source>
</evidence>
<feature type="region of interest" description="Disordered" evidence="1">
    <location>
        <begin position="77"/>
        <end position="105"/>
    </location>
</feature>
<proteinExistence type="predicted"/>
<dbReference type="InterPro" id="IPR011044">
    <property type="entry name" value="Quino_amine_DH_bsu"/>
</dbReference>
<accession>A0A1V2I2N6</accession>
<dbReference type="RefSeq" id="WP_076820795.1">
    <property type="nucleotide sequence ID" value="NZ_MOMC01000071.1"/>
</dbReference>
<gene>
    <name evidence="3" type="ORF">BL253_30190</name>
</gene>
<dbReference type="Proteomes" id="UP000188929">
    <property type="component" value="Unassembled WGS sequence"/>
</dbReference>
<keyword evidence="2" id="KW-0812">Transmembrane</keyword>
<feature type="compositionally biased region" description="Low complexity" evidence="1">
    <location>
        <begin position="79"/>
        <end position="105"/>
    </location>
</feature>
<name>A0A1V2I2N6_9ACTN</name>
<feature type="region of interest" description="Disordered" evidence="1">
    <location>
        <begin position="1"/>
        <end position="44"/>
    </location>
</feature>
<protein>
    <submittedName>
        <fullName evidence="3">Uncharacterized protein</fullName>
    </submittedName>
</protein>
<evidence type="ECO:0000313" key="3">
    <source>
        <dbReference type="EMBL" id="ONH24421.1"/>
    </source>
</evidence>
<feature type="compositionally biased region" description="Basic and acidic residues" evidence="1">
    <location>
        <begin position="1"/>
        <end position="12"/>
    </location>
</feature>
<keyword evidence="2" id="KW-1133">Transmembrane helix</keyword>
<dbReference type="Gene3D" id="2.130.10.10">
    <property type="entry name" value="YVTN repeat-like/Quinoprotein amine dehydrogenase"/>
    <property type="match status" value="1"/>
</dbReference>
<keyword evidence="2" id="KW-0472">Membrane</keyword>
<keyword evidence="4" id="KW-1185">Reference proteome</keyword>
<dbReference type="EMBL" id="MOMC01000071">
    <property type="protein sequence ID" value="ONH24421.1"/>
    <property type="molecule type" value="Genomic_DNA"/>
</dbReference>
<comment type="caution">
    <text evidence="3">The sequence shown here is derived from an EMBL/GenBank/DDBJ whole genome shotgun (WGS) entry which is preliminary data.</text>
</comment>
<evidence type="ECO:0000256" key="1">
    <source>
        <dbReference type="SAM" id="MobiDB-lite"/>
    </source>
</evidence>